<keyword evidence="3" id="KW-0342">GTP-binding</keyword>
<evidence type="ECO:0000313" key="5">
    <source>
        <dbReference type="Proteomes" id="UP001176940"/>
    </source>
</evidence>
<protein>
    <submittedName>
        <fullName evidence="4">Uncharacterized protein</fullName>
    </submittedName>
</protein>
<sequence length="206" mass="23170">MNVLSSDMCISTQGQNKRPCEQMAEAGRTGAHHKIDGIMRKEDYMGTLKQHLKISAKWRCSRDRLSSLPQSTGCQLSQRCAHSAAGDMGSFDYLFKVLVVGDSTVGKTSLLNRYVHDVFGKEYKMTMGVDFALKVVQWSDTEMVRLQLWDIAGKQGACANLISLIQLYGCMENHQSAVNFHRLPHCRNLVLHLLLTYATILQCEKI</sequence>
<accession>A0ABN9KNL7</accession>
<dbReference type="PRINTS" id="PR00449">
    <property type="entry name" value="RASTRNSFRMNG"/>
</dbReference>
<dbReference type="SUPFAM" id="SSF52540">
    <property type="entry name" value="P-loop containing nucleoside triphosphate hydrolases"/>
    <property type="match status" value="1"/>
</dbReference>
<dbReference type="Pfam" id="PF08477">
    <property type="entry name" value="Roc"/>
    <property type="match status" value="1"/>
</dbReference>
<proteinExistence type="inferred from homology"/>
<evidence type="ECO:0000313" key="4">
    <source>
        <dbReference type="EMBL" id="CAJ0917365.1"/>
    </source>
</evidence>
<evidence type="ECO:0000256" key="2">
    <source>
        <dbReference type="ARBA" id="ARBA00022741"/>
    </source>
</evidence>
<reference evidence="4" key="1">
    <citation type="submission" date="2023-07" db="EMBL/GenBank/DDBJ databases">
        <authorList>
            <person name="Stuckert A."/>
        </authorList>
    </citation>
    <scope>NUCLEOTIDE SEQUENCE</scope>
</reference>
<dbReference type="PANTHER" id="PTHR47981:SF42">
    <property type="entry name" value="RAS-RELATED PROTEIN RAB-7L1-LIKE ISOFORM X1"/>
    <property type="match status" value="1"/>
</dbReference>
<gene>
    <name evidence="4" type="ORF">RIMI_LOCUS493198</name>
</gene>
<dbReference type="EMBL" id="CAUEEQ010000581">
    <property type="protein sequence ID" value="CAJ0917365.1"/>
    <property type="molecule type" value="Genomic_DNA"/>
</dbReference>
<evidence type="ECO:0000256" key="3">
    <source>
        <dbReference type="ARBA" id="ARBA00023134"/>
    </source>
</evidence>
<dbReference type="InterPro" id="IPR027417">
    <property type="entry name" value="P-loop_NTPase"/>
</dbReference>
<keyword evidence="5" id="KW-1185">Reference proteome</keyword>
<comment type="caution">
    <text evidence="4">The sequence shown here is derived from an EMBL/GenBank/DDBJ whole genome shotgun (WGS) entry which is preliminary data.</text>
</comment>
<dbReference type="PROSITE" id="PS51419">
    <property type="entry name" value="RAB"/>
    <property type="match status" value="1"/>
</dbReference>
<name>A0ABN9KNL7_9NEOB</name>
<keyword evidence="2" id="KW-0547">Nucleotide-binding</keyword>
<dbReference type="Proteomes" id="UP001176940">
    <property type="component" value="Unassembled WGS sequence"/>
</dbReference>
<dbReference type="SMART" id="SM00175">
    <property type="entry name" value="RAB"/>
    <property type="match status" value="1"/>
</dbReference>
<evidence type="ECO:0000256" key="1">
    <source>
        <dbReference type="ARBA" id="ARBA00006270"/>
    </source>
</evidence>
<dbReference type="Gene3D" id="3.40.50.300">
    <property type="entry name" value="P-loop containing nucleotide triphosphate hydrolases"/>
    <property type="match status" value="1"/>
</dbReference>
<dbReference type="PANTHER" id="PTHR47981">
    <property type="entry name" value="RAB FAMILY"/>
    <property type="match status" value="1"/>
</dbReference>
<comment type="similarity">
    <text evidence="1">Belongs to the small GTPase superfamily. Rab family.</text>
</comment>
<organism evidence="4 5">
    <name type="scientific">Ranitomeya imitator</name>
    <name type="common">mimic poison frog</name>
    <dbReference type="NCBI Taxonomy" id="111125"/>
    <lineage>
        <taxon>Eukaryota</taxon>
        <taxon>Metazoa</taxon>
        <taxon>Chordata</taxon>
        <taxon>Craniata</taxon>
        <taxon>Vertebrata</taxon>
        <taxon>Euteleostomi</taxon>
        <taxon>Amphibia</taxon>
        <taxon>Batrachia</taxon>
        <taxon>Anura</taxon>
        <taxon>Neobatrachia</taxon>
        <taxon>Hyloidea</taxon>
        <taxon>Dendrobatidae</taxon>
        <taxon>Dendrobatinae</taxon>
        <taxon>Ranitomeya</taxon>
    </lineage>
</organism>